<dbReference type="InterPro" id="IPR005467">
    <property type="entry name" value="His_kinase_dom"/>
</dbReference>
<evidence type="ECO:0000256" key="1">
    <source>
        <dbReference type="ARBA" id="ARBA00000085"/>
    </source>
</evidence>
<dbReference type="Gene3D" id="3.30.565.10">
    <property type="entry name" value="Histidine kinase-like ATPase, C-terminal domain"/>
    <property type="match status" value="1"/>
</dbReference>
<dbReference type="PANTHER" id="PTHR43065">
    <property type="entry name" value="SENSOR HISTIDINE KINASE"/>
    <property type="match status" value="1"/>
</dbReference>
<dbReference type="Gene3D" id="1.10.287.130">
    <property type="match status" value="1"/>
</dbReference>
<dbReference type="PRINTS" id="PR00344">
    <property type="entry name" value="BCTRLSENSOR"/>
</dbReference>
<evidence type="ECO:0000256" key="4">
    <source>
        <dbReference type="SAM" id="Coils"/>
    </source>
</evidence>
<feature type="transmembrane region" description="Helical" evidence="5">
    <location>
        <begin position="131"/>
        <end position="149"/>
    </location>
</feature>
<feature type="transmembrane region" description="Helical" evidence="5">
    <location>
        <begin position="57"/>
        <end position="75"/>
    </location>
</feature>
<dbReference type="EC" id="2.7.13.3" evidence="2"/>
<dbReference type="EMBL" id="CP071060">
    <property type="protein sequence ID" value="QSI76073.1"/>
    <property type="molecule type" value="Genomic_DNA"/>
</dbReference>
<feature type="domain" description="Histidine kinase" evidence="6">
    <location>
        <begin position="512"/>
        <end position="744"/>
    </location>
</feature>
<gene>
    <name evidence="7" type="ORF">JY500_16570</name>
</gene>
<feature type="transmembrane region" description="Helical" evidence="5">
    <location>
        <begin position="82"/>
        <end position="102"/>
    </location>
</feature>
<keyword evidence="5" id="KW-1133">Transmembrane helix</keyword>
<protein>
    <recommendedName>
        <fullName evidence="2">histidine kinase</fullName>
        <ecNumber evidence="2">2.7.13.3</ecNumber>
    </recommendedName>
</protein>
<dbReference type="InterPro" id="IPR036890">
    <property type="entry name" value="HATPase_C_sf"/>
</dbReference>
<proteinExistence type="predicted"/>
<reference evidence="7 8" key="1">
    <citation type="submission" date="2021-02" db="EMBL/GenBank/DDBJ databases">
        <title>Niveibacterium changnyeongensis HC41.</title>
        <authorList>
            <person name="Kang M."/>
        </authorList>
    </citation>
    <scope>NUCLEOTIDE SEQUENCE [LARGE SCALE GENOMIC DNA]</scope>
    <source>
        <strain evidence="7 8">HC41</strain>
    </source>
</reference>
<feature type="transmembrane region" description="Helical" evidence="5">
    <location>
        <begin position="31"/>
        <end position="51"/>
    </location>
</feature>
<keyword evidence="8" id="KW-1185">Reference proteome</keyword>
<organism evidence="7 8">
    <name type="scientific">Niveibacterium microcysteis</name>
    <dbReference type="NCBI Taxonomy" id="2811415"/>
    <lineage>
        <taxon>Bacteria</taxon>
        <taxon>Pseudomonadati</taxon>
        <taxon>Pseudomonadota</taxon>
        <taxon>Betaproteobacteria</taxon>
        <taxon>Rhodocyclales</taxon>
        <taxon>Rhodocyclaceae</taxon>
        <taxon>Niveibacterium</taxon>
    </lineage>
</organism>
<dbReference type="CDD" id="cd00075">
    <property type="entry name" value="HATPase"/>
    <property type="match status" value="1"/>
</dbReference>
<evidence type="ECO:0000256" key="2">
    <source>
        <dbReference type="ARBA" id="ARBA00012438"/>
    </source>
</evidence>
<dbReference type="SMART" id="SM00387">
    <property type="entry name" value="HATPase_c"/>
    <property type="match status" value="1"/>
</dbReference>
<keyword evidence="4" id="KW-0175">Coiled coil</keyword>
<dbReference type="InterPro" id="IPR000014">
    <property type="entry name" value="PAS"/>
</dbReference>
<evidence type="ECO:0000256" key="3">
    <source>
        <dbReference type="ARBA" id="ARBA00022553"/>
    </source>
</evidence>
<dbReference type="InterPro" id="IPR004358">
    <property type="entry name" value="Sig_transdc_His_kin-like_C"/>
</dbReference>
<feature type="transmembrane region" description="Helical" evidence="5">
    <location>
        <begin position="161"/>
        <end position="181"/>
    </location>
</feature>
<dbReference type="Gene3D" id="3.30.450.20">
    <property type="entry name" value="PAS domain"/>
    <property type="match status" value="2"/>
</dbReference>
<dbReference type="PROSITE" id="PS50109">
    <property type="entry name" value="HIS_KIN"/>
    <property type="match status" value="1"/>
</dbReference>
<dbReference type="InterPro" id="IPR003661">
    <property type="entry name" value="HisK_dim/P_dom"/>
</dbReference>
<evidence type="ECO:0000256" key="5">
    <source>
        <dbReference type="SAM" id="Phobius"/>
    </source>
</evidence>
<keyword evidence="5" id="KW-0472">Membrane</keyword>
<dbReference type="InterPro" id="IPR003594">
    <property type="entry name" value="HATPase_dom"/>
</dbReference>
<name>A0ABX7M2S8_9RHOO</name>
<evidence type="ECO:0000313" key="7">
    <source>
        <dbReference type="EMBL" id="QSI76073.1"/>
    </source>
</evidence>
<dbReference type="RefSeq" id="WP_206253859.1">
    <property type="nucleotide sequence ID" value="NZ_CP071060.1"/>
</dbReference>
<dbReference type="SUPFAM" id="SSF55785">
    <property type="entry name" value="PYP-like sensor domain (PAS domain)"/>
    <property type="match status" value="2"/>
</dbReference>
<sequence>MRETWHRLFGGDSTGPAFGLGDELVPVLRDLLVVVGLLVFTFAAFMLLTGWHSSPVAMYSLLGALLFWPLFFVLIRRRVVRPVVVILMLLCCAIAVSIALRLGTIRTLQMSGVFVAVVVGTLVLGRRAGGIALLLVLALVWSGGLLQLAHGSASDSRALVFNQAATFSFFAIMLYAILVIVRQHYIEALSERDRSAADRLLASEALAESEDKFATLFREGPLAALILSPDNGRVREANQAFLRLAGMSAAEVQDMPFDGLGLMLPGESLLAEWSALAAGALPIEGRAITLAARDQRRVVCELSARAVSVRGRPFVIAQFVDVTARHEAEQRVRESEGRIAAAFEVSPDAWTLNDLASGRYLAVNRIWEIWSGYARSEAIGRTALELGIVRSQQDMAQIRDALQAGGGAINQLDIVLQRRNGETRRCAMSARIFAVGDTRYVITSSRDTTDEWATREALAELNHGLEEKVAERTAELEQVNRELIRTVAELGSAQDELVRQEKLASLGAMVAGVAHELNTPIGNSVTLATTVSHEAGLILRAAQGGGLRRSELLNALHTCDEAAKLLTRNLASAHELISSFKQVAVDQTSEARRVFGFAHSLEEIVATLRPSLRATAIALELELDGDLRLDSFPGALARVVTNLVDNARIHAFSPGAGGHITVSGRVINDDAVELVVADNGCGIPPENQRKVFDPFFTTRLGQGGSGLGLHIVFTLVTRVLGGRIALESAGAEGTRVRISLPRVAPAGGESVEQPFHGVVQ</sequence>
<keyword evidence="3" id="KW-0597">Phosphoprotein</keyword>
<dbReference type="InterPro" id="IPR035965">
    <property type="entry name" value="PAS-like_dom_sf"/>
</dbReference>
<dbReference type="Pfam" id="PF02518">
    <property type="entry name" value="HATPase_c"/>
    <property type="match status" value="1"/>
</dbReference>
<dbReference type="Pfam" id="PF08448">
    <property type="entry name" value="PAS_4"/>
    <property type="match status" value="2"/>
</dbReference>
<feature type="coiled-coil region" evidence="4">
    <location>
        <begin position="462"/>
        <end position="496"/>
    </location>
</feature>
<dbReference type="CDD" id="cd00130">
    <property type="entry name" value="PAS"/>
    <property type="match status" value="1"/>
</dbReference>
<accession>A0ABX7M2S8</accession>
<evidence type="ECO:0000313" key="8">
    <source>
        <dbReference type="Proteomes" id="UP000663570"/>
    </source>
</evidence>
<dbReference type="NCBIfam" id="TIGR00229">
    <property type="entry name" value="sensory_box"/>
    <property type="match status" value="2"/>
</dbReference>
<dbReference type="SUPFAM" id="SSF55874">
    <property type="entry name" value="ATPase domain of HSP90 chaperone/DNA topoisomerase II/histidine kinase"/>
    <property type="match status" value="1"/>
</dbReference>
<dbReference type="PANTHER" id="PTHR43065:SF42">
    <property type="entry name" value="TWO-COMPONENT SENSOR PPRA"/>
    <property type="match status" value="1"/>
</dbReference>
<comment type="catalytic activity">
    <reaction evidence="1">
        <text>ATP + protein L-histidine = ADP + protein N-phospho-L-histidine.</text>
        <dbReference type="EC" id="2.7.13.3"/>
    </reaction>
</comment>
<dbReference type="Proteomes" id="UP000663570">
    <property type="component" value="Chromosome"/>
</dbReference>
<keyword evidence="5" id="KW-0812">Transmembrane</keyword>
<dbReference type="SMART" id="SM00091">
    <property type="entry name" value="PAS"/>
    <property type="match status" value="2"/>
</dbReference>
<evidence type="ECO:0000259" key="6">
    <source>
        <dbReference type="PROSITE" id="PS50109"/>
    </source>
</evidence>
<dbReference type="InterPro" id="IPR013656">
    <property type="entry name" value="PAS_4"/>
</dbReference>
<dbReference type="CDD" id="cd00082">
    <property type="entry name" value="HisKA"/>
    <property type="match status" value="1"/>
</dbReference>